<evidence type="ECO:0000256" key="5">
    <source>
        <dbReference type="ARBA" id="ARBA00022737"/>
    </source>
</evidence>
<evidence type="ECO:0000256" key="9">
    <source>
        <dbReference type="ARBA" id="ARBA00023136"/>
    </source>
</evidence>
<name>A0A415RYL3_MEDGN</name>
<comment type="similarity">
    <text evidence="2">Belongs to the ABC transporter superfamily.</text>
</comment>
<dbReference type="CDD" id="cd03225">
    <property type="entry name" value="ABC_cobalt_CbiO_domain1"/>
    <property type="match status" value="1"/>
</dbReference>
<evidence type="ECO:0000256" key="10">
    <source>
        <dbReference type="ARBA" id="ARBA00025157"/>
    </source>
</evidence>
<gene>
    <name evidence="13" type="ORF">DWZ50_19505</name>
    <name evidence="12" type="ORF">PNW85_18545</name>
</gene>
<keyword evidence="5" id="KW-0677">Repeat</keyword>
<comment type="caution">
    <text evidence="13">The sequence shown here is derived from an EMBL/GenBank/DDBJ whole genome shotgun (WGS) entry which is preliminary data.</text>
</comment>
<evidence type="ECO:0000256" key="7">
    <source>
        <dbReference type="ARBA" id="ARBA00022840"/>
    </source>
</evidence>
<dbReference type="Proteomes" id="UP000285610">
    <property type="component" value="Unassembled WGS sequence"/>
</dbReference>
<dbReference type="SMART" id="SM00382">
    <property type="entry name" value="AAA"/>
    <property type="match status" value="2"/>
</dbReference>
<organism evidence="13 14">
    <name type="scientific">Mediterraneibacter gnavus</name>
    <name type="common">Ruminococcus gnavus</name>
    <dbReference type="NCBI Taxonomy" id="33038"/>
    <lineage>
        <taxon>Bacteria</taxon>
        <taxon>Bacillati</taxon>
        <taxon>Bacillota</taxon>
        <taxon>Clostridia</taxon>
        <taxon>Lachnospirales</taxon>
        <taxon>Lachnospiraceae</taxon>
        <taxon>Mediterraneibacter</taxon>
    </lineage>
</organism>
<evidence type="ECO:0000256" key="8">
    <source>
        <dbReference type="ARBA" id="ARBA00022967"/>
    </source>
</evidence>
<keyword evidence="8" id="KW-1278">Translocase</keyword>
<keyword evidence="4" id="KW-1003">Cell membrane</keyword>
<dbReference type="InterPro" id="IPR003439">
    <property type="entry name" value="ABC_transporter-like_ATP-bd"/>
</dbReference>
<evidence type="ECO:0000256" key="3">
    <source>
        <dbReference type="ARBA" id="ARBA00022448"/>
    </source>
</evidence>
<evidence type="ECO:0000313" key="12">
    <source>
        <dbReference type="EMBL" id="MDB8688615.1"/>
    </source>
</evidence>
<dbReference type="GO" id="GO:0042626">
    <property type="term" value="F:ATPase-coupled transmembrane transporter activity"/>
    <property type="evidence" value="ECO:0007669"/>
    <property type="project" value="TreeGrafter"/>
</dbReference>
<evidence type="ECO:0000313" key="13">
    <source>
        <dbReference type="EMBL" id="RHM67683.1"/>
    </source>
</evidence>
<keyword evidence="6" id="KW-0547">Nucleotide-binding</keyword>
<dbReference type="PANTHER" id="PTHR43553:SF23">
    <property type="entry name" value="ABC TRANSPORTER ATP-BINDING COMPONENT"/>
    <property type="match status" value="1"/>
</dbReference>
<reference evidence="13 14" key="1">
    <citation type="submission" date="2018-08" db="EMBL/GenBank/DDBJ databases">
        <title>A genome reference for cultivated species of the human gut microbiota.</title>
        <authorList>
            <person name="Zou Y."/>
            <person name="Xue W."/>
            <person name="Luo G."/>
        </authorList>
    </citation>
    <scope>NUCLEOTIDE SEQUENCE [LARGE SCALE GENOMIC DNA]</scope>
    <source>
        <strain evidence="13 14">AF33-12</strain>
    </source>
</reference>
<feature type="domain" description="ABC transporter" evidence="11">
    <location>
        <begin position="265"/>
        <end position="488"/>
    </location>
</feature>
<accession>A0A415RYL3</accession>
<dbReference type="InterPro" id="IPR003593">
    <property type="entry name" value="AAA+_ATPase"/>
</dbReference>
<dbReference type="EMBL" id="QRQE01000096">
    <property type="protein sequence ID" value="RHM67683.1"/>
    <property type="molecule type" value="Genomic_DNA"/>
</dbReference>
<protein>
    <submittedName>
        <fullName evidence="12">ABC transporter ATP-binding protein</fullName>
    </submittedName>
    <submittedName>
        <fullName evidence="13">ATP-binding cassette domain-containing protein</fullName>
    </submittedName>
</protein>
<dbReference type="PANTHER" id="PTHR43553">
    <property type="entry name" value="HEAVY METAL TRANSPORTER"/>
    <property type="match status" value="1"/>
</dbReference>
<dbReference type="RefSeq" id="WP_118445508.1">
    <property type="nucleotide sequence ID" value="NZ_JAQMLA010000105.1"/>
</dbReference>
<evidence type="ECO:0000259" key="11">
    <source>
        <dbReference type="PROSITE" id="PS50893"/>
    </source>
</evidence>
<dbReference type="InterPro" id="IPR015856">
    <property type="entry name" value="ABC_transpr_CbiO/EcfA_su"/>
</dbReference>
<dbReference type="InterPro" id="IPR017871">
    <property type="entry name" value="ABC_transporter-like_CS"/>
</dbReference>
<dbReference type="EMBL" id="JAQMLA010000105">
    <property type="protein sequence ID" value="MDB8688615.1"/>
    <property type="molecule type" value="Genomic_DNA"/>
</dbReference>
<dbReference type="AlphaFoldDB" id="A0A415RYL3"/>
<evidence type="ECO:0000256" key="6">
    <source>
        <dbReference type="ARBA" id="ARBA00022741"/>
    </source>
</evidence>
<dbReference type="PROSITE" id="PS00211">
    <property type="entry name" value="ABC_TRANSPORTER_1"/>
    <property type="match status" value="1"/>
</dbReference>
<dbReference type="Pfam" id="PF00005">
    <property type="entry name" value="ABC_tran"/>
    <property type="match status" value="2"/>
</dbReference>
<evidence type="ECO:0000313" key="14">
    <source>
        <dbReference type="Proteomes" id="UP000285610"/>
    </source>
</evidence>
<comment type="subcellular location">
    <subcellularLocation>
        <location evidence="1">Cell membrane</location>
        <topology evidence="1">Peripheral membrane protein</topology>
    </subcellularLocation>
</comment>
<keyword evidence="7 13" id="KW-0067">ATP-binding</keyword>
<dbReference type="Proteomes" id="UP001212160">
    <property type="component" value="Unassembled WGS sequence"/>
</dbReference>
<feature type="domain" description="ABC transporter" evidence="11">
    <location>
        <begin position="6"/>
        <end position="245"/>
    </location>
</feature>
<dbReference type="InterPro" id="IPR027417">
    <property type="entry name" value="P-loop_NTPase"/>
</dbReference>
<dbReference type="GO" id="GO:0016887">
    <property type="term" value="F:ATP hydrolysis activity"/>
    <property type="evidence" value="ECO:0007669"/>
    <property type="project" value="InterPro"/>
</dbReference>
<comment type="function">
    <text evidence="10">Probably part of an ABC transporter complex. Responsible for energy coupling to the transport system.</text>
</comment>
<dbReference type="SUPFAM" id="SSF52540">
    <property type="entry name" value="P-loop containing nucleoside triphosphate hydrolases"/>
    <property type="match status" value="2"/>
</dbReference>
<dbReference type="GO" id="GO:0005524">
    <property type="term" value="F:ATP binding"/>
    <property type="evidence" value="ECO:0007669"/>
    <property type="project" value="UniProtKB-KW"/>
</dbReference>
<evidence type="ECO:0000256" key="1">
    <source>
        <dbReference type="ARBA" id="ARBA00004202"/>
    </source>
</evidence>
<dbReference type="InterPro" id="IPR050095">
    <property type="entry name" value="ECF_ABC_transporter_ATP-bd"/>
</dbReference>
<keyword evidence="9" id="KW-0472">Membrane</keyword>
<proteinExistence type="inferred from homology"/>
<dbReference type="PROSITE" id="PS50893">
    <property type="entry name" value="ABC_TRANSPORTER_2"/>
    <property type="match status" value="2"/>
</dbReference>
<reference evidence="12" key="2">
    <citation type="submission" date="2023-01" db="EMBL/GenBank/DDBJ databases">
        <title>Human gut microbiome strain richness.</title>
        <authorList>
            <person name="Chen-Liaw A."/>
        </authorList>
    </citation>
    <scope>NUCLEOTIDE SEQUENCE</scope>
    <source>
        <strain evidence="12">RTP21484st1_H11_RTP21484_190118</strain>
    </source>
</reference>
<dbReference type="GO" id="GO:0043190">
    <property type="term" value="C:ATP-binding cassette (ABC) transporter complex"/>
    <property type="evidence" value="ECO:0007669"/>
    <property type="project" value="TreeGrafter"/>
</dbReference>
<evidence type="ECO:0000256" key="2">
    <source>
        <dbReference type="ARBA" id="ARBA00005417"/>
    </source>
</evidence>
<evidence type="ECO:0000256" key="4">
    <source>
        <dbReference type="ARBA" id="ARBA00022475"/>
    </source>
</evidence>
<keyword evidence="3" id="KW-0813">Transport</keyword>
<sequence length="488" mass="56058">MSNKVIDINNVCFHYQEQKNASLTHVNLQINEGEVVVLCGESGCGKSTIIRLINGLIPYYYKGRMDGQVKVLGHLTQEGNIYNMGSKVSSVFQNPRSQFFCVDVKSELAFGAENLNYDKDEIIKRIEDASHELKFEYLLDRTMFQLSGGEKQKIACASVSITDNPIVVLDEPSSNLDMHAVTELKAMIRYWKQKGKTVVIAEHRFQYLKEIADRFIYMKKGKIVREFSSVEMQKLPAEKLMSMGLRNLSYDNLEIQNYNEAKTFMRIHDFIFRYKGSKKLSLFIDEMDIPKASVIAIIGRNGAGKSTFVRCLCGLEKKAKGLLEDGNVMLKAKKRLNNSFLVMQDVNRQLFTESVEEEIILSMDEKNDNLLEGILKEFDLYDYRKQHPISLSGGQKQRVAVASAVASMREYIVFDEPTSGLDYFHMMQVAECIKKMHEKGRTIFLITHDLELIYSCCNYIIHIENGMIKELYQVSKENEPKLRNFFEV</sequence>
<dbReference type="Gene3D" id="3.40.50.300">
    <property type="entry name" value="P-loop containing nucleotide triphosphate hydrolases"/>
    <property type="match status" value="2"/>
</dbReference>